<protein>
    <submittedName>
        <fullName evidence="1">Uncharacterized protein</fullName>
    </submittedName>
</protein>
<evidence type="ECO:0000313" key="2">
    <source>
        <dbReference type="Proteomes" id="UP000054481"/>
    </source>
</evidence>
<gene>
    <name evidence="1" type="ORF">HIM_04018</name>
</gene>
<sequence length="131" mass="14321">MAAYPRLPRCVADERRRAGKLRKAAQCFSVSRTPSPAVALSCLVAAAAGPTRTTETNFLGWTTIEPSRDLHYTPCYNGLQCALADADQSSIRVCMSPASVARDLLAMMDPLNNPLDFFACRHGVFCRKSRP</sequence>
<dbReference type="EMBL" id="KQ030510">
    <property type="protein sequence ID" value="KJZ76682.1"/>
    <property type="molecule type" value="Genomic_DNA"/>
</dbReference>
<accession>A0A0F8A238</accession>
<evidence type="ECO:0000313" key="1">
    <source>
        <dbReference type="EMBL" id="KJZ76682.1"/>
    </source>
</evidence>
<dbReference type="Proteomes" id="UP000054481">
    <property type="component" value="Unassembled WGS sequence"/>
</dbReference>
<dbReference type="AlphaFoldDB" id="A0A0F8A238"/>
<organism evidence="1 2">
    <name type="scientific">Hirsutella minnesotensis 3608</name>
    <dbReference type="NCBI Taxonomy" id="1043627"/>
    <lineage>
        <taxon>Eukaryota</taxon>
        <taxon>Fungi</taxon>
        <taxon>Dikarya</taxon>
        <taxon>Ascomycota</taxon>
        <taxon>Pezizomycotina</taxon>
        <taxon>Sordariomycetes</taxon>
        <taxon>Hypocreomycetidae</taxon>
        <taxon>Hypocreales</taxon>
        <taxon>Ophiocordycipitaceae</taxon>
        <taxon>Hirsutella</taxon>
    </lineage>
</organism>
<reference evidence="1 2" key="1">
    <citation type="journal article" date="2014" name="Genome Biol. Evol.">
        <title>Comparative genomics and transcriptomics analyses reveal divergent lifestyle features of nematode endoparasitic fungus Hirsutella minnesotensis.</title>
        <authorList>
            <person name="Lai Y."/>
            <person name="Liu K."/>
            <person name="Zhang X."/>
            <person name="Zhang X."/>
            <person name="Li K."/>
            <person name="Wang N."/>
            <person name="Shu C."/>
            <person name="Wu Y."/>
            <person name="Wang C."/>
            <person name="Bushley K.E."/>
            <person name="Xiang M."/>
            <person name="Liu X."/>
        </authorList>
    </citation>
    <scope>NUCLEOTIDE SEQUENCE [LARGE SCALE GENOMIC DNA]</scope>
    <source>
        <strain evidence="1 2">3608</strain>
    </source>
</reference>
<name>A0A0F8A238_9HYPO</name>
<keyword evidence="2" id="KW-1185">Reference proteome</keyword>
<proteinExistence type="predicted"/>